<organism evidence="1 2">
    <name type="scientific">Phaseolus coccineus</name>
    <name type="common">Scarlet runner bean</name>
    <name type="synonym">Phaseolus multiflorus</name>
    <dbReference type="NCBI Taxonomy" id="3886"/>
    <lineage>
        <taxon>Eukaryota</taxon>
        <taxon>Viridiplantae</taxon>
        <taxon>Streptophyta</taxon>
        <taxon>Embryophyta</taxon>
        <taxon>Tracheophyta</taxon>
        <taxon>Spermatophyta</taxon>
        <taxon>Magnoliopsida</taxon>
        <taxon>eudicotyledons</taxon>
        <taxon>Gunneridae</taxon>
        <taxon>Pentapetalae</taxon>
        <taxon>rosids</taxon>
        <taxon>fabids</taxon>
        <taxon>Fabales</taxon>
        <taxon>Fabaceae</taxon>
        <taxon>Papilionoideae</taxon>
        <taxon>50 kb inversion clade</taxon>
        <taxon>NPAAA clade</taxon>
        <taxon>indigoferoid/millettioid clade</taxon>
        <taxon>Phaseoleae</taxon>
        <taxon>Phaseolus</taxon>
    </lineage>
</organism>
<comment type="caution">
    <text evidence="1">The sequence shown here is derived from an EMBL/GenBank/DDBJ whole genome shotgun (WGS) entry which is preliminary data.</text>
</comment>
<dbReference type="EMBL" id="JAYMYR010000011">
    <property type="protein sequence ID" value="KAK7332583.1"/>
    <property type="molecule type" value="Genomic_DNA"/>
</dbReference>
<evidence type="ECO:0000313" key="2">
    <source>
        <dbReference type="Proteomes" id="UP001374584"/>
    </source>
</evidence>
<protein>
    <submittedName>
        <fullName evidence="1">Uncharacterized protein</fullName>
    </submittedName>
</protein>
<keyword evidence="2" id="KW-1185">Reference proteome</keyword>
<dbReference type="AlphaFoldDB" id="A0AAN9QID9"/>
<name>A0AAN9QID9_PHACN</name>
<accession>A0AAN9QID9</accession>
<dbReference type="Proteomes" id="UP001374584">
    <property type="component" value="Unassembled WGS sequence"/>
</dbReference>
<sequence length="103" mass="11391">MFATSQQCLSPMLVACRIGILACLLGNKLKHSFIGDFGLCAWEFNEEGLEKSVCCYAYFVSKLIQTLQTCVNSSMAAEAIIVALPQMINPKYLTACLDERMVK</sequence>
<gene>
    <name evidence="1" type="ORF">VNO80_29336</name>
</gene>
<proteinExistence type="predicted"/>
<reference evidence="1 2" key="1">
    <citation type="submission" date="2024-01" db="EMBL/GenBank/DDBJ databases">
        <title>The genomes of 5 underutilized Papilionoideae crops provide insights into root nodulation and disease resistanc.</title>
        <authorList>
            <person name="Jiang F."/>
        </authorList>
    </citation>
    <scope>NUCLEOTIDE SEQUENCE [LARGE SCALE GENOMIC DNA]</scope>
    <source>
        <strain evidence="1">JINMINGXINNONG_FW02</strain>
        <tissue evidence="1">Leaves</tissue>
    </source>
</reference>
<evidence type="ECO:0000313" key="1">
    <source>
        <dbReference type="EMBL" id="KAK7332583.1"/>
    </source>
</evidence>